<accession>A0A813JAS1</accession>
<feature type="non-terminal residue" evidence="1">
    <location>
        <position position="392"/>
    </location>
</feature>
<reference evidence="1" key="1">
    <citation type="submission" date="2021-02" db="EMBL/GenBank/DDBJ databases">
        <authorList>
            <person name="Dougan E. K."/>
            <person name="Rhodes N."/>
            <person name="Thang M."/>
            <person name="Chan C."/>
        </authorList>
    </citation>
    <scope>NUCLEOTIDE SEQUENCE</scope>
</reference>
<dbReference type="AlphaFoldDB" id="A0A813JAS1"/>
<proteinExistence type="predicted"/>
<comment type="caution">
    <text evidence="1">The sequence shown here is derived from an EMBL/GenBank/DDBJ whole genome shotgun (WGS) entry which is preliminary data.</text>
</comment>
<protein>
    <submittedName>
        <fullName evidence="1">Uncharacterized protein</fullName>
    </submittedName>
</protein>
<dbReference type="Proteomes" id="UP000626109">
    <property type="component" value="Unassembled WGS sequence"/>
</dbReference>
<dbReference type="EMBL" id="CAJNNW010024171">
    <property type="protein sequence ID" value="CAE8671753.1"/>
    <property type="molecule type" value="Genomic_DNA"/>
</dbReference>
<organism evidence="1 2">
    <name type="scientific">Polarella glacialis</name>
    <name type="common">Dinoflagellate</name>
    <dbReference type="NCBI Taxonomy" id="89957"/>
    <lineage>
        <taxon>Eukaryota</taxon>
        <taxon>Sar</taxon>
        <taxon>Alveolata</taxon>
        <taxon>Dinophyceae</taxon>
        <taxon>Suessiales</taxon>
        <taxon>Suessiaceae</taxon>
        <taxon>Polarella</taxon>
    </lineage>
</organism>
<evidence type="ECO:0000313" key="2">
    <source>
        <dbReference type="Proteomes" id="UP000626109"/>
    </source>
</evidence>
<gene>
    <name evidence="1" type="ORF">PGLA2088_LOCUS17795</name>
</gene>
<evidence type="ECO:0000313" key="1">
    <source>
        <dbReference type="EMBL" id="CAE8671753.1"/>
    </source>
</evidence>
<feature type="non-terminal residue" evidence="1">
    <location>
        <position position="1"/>
    </location>
</feature>
<sequence>ARALGRAALAVPSGCASGAAGAALAAGVEALAALLESCIGSSDININNTNMLIATTITTTTCIGGGGGGPQSPGELLFLQTDNKDDNSNNNNNTFLPEICRALTAVLSGHPGLRLTRTGDNETCLSRPLAKSLHFYLGEVWREEEQRLRAEQSGSERELPEIQKSRVPPLDFLQLLGTFQGCGAVVQVAERRPADRGLQLACARTLARLSEGERLLEAPVLGASLRPAGEGENRVIPGENEGDSSLFLQFLGPAASMALAALTAAATRFATDVELLREVCAALAAVLESLPNCASCDPTILDEGTREHVSLLECTAAIGNSISRCVEKPPPGGSARGALGGPEAACAARGSVCDLVDVDLELLREAARAAAALLRAAPQLCRPALLRRGADQ</sequence>
<name>A0A813JAS1_POLGL</name>